<dbReference type="SUPFAM" id="SSF56784">
    <property type="entry name" value="HAD-like"/>
    <property type="match status" value="1"/>
</dbReference>
<dbReference type="Pfam" id="PF00702">
    <property type="entry name" value="Hydrolase"/>
    <property type="match status" value="1"/>
</dbReference>
<protein>
    <recommendedName>
        <fullName evidence="3">(S)-2-haloacid dehalogenase</fullName>
        <ecNumber evidence="3">3.8.1.2</ecNumber>
    </recommendedName>
    <alternativeName>
        <fullName evidence="3">2-haloalkanoic acid dehalogenase</fullName>
    </alternativeName>
    <alternativeName>
        <fullName evidence="3">Halocarboxylic acid halidohydrolase</fullName>
    </alternativeName>
    <alternativeName>
        <fullName evidence="3">L-2-haloacid dehalogenase</fullName>
    </alternativeName>
</protein>
<dbReference type="PANTHER" id="PTHR43316:SF3">
    <property type="entry name" value="HALOACID DEHALOGENASE, TYPE II (AFU_ORTHOLOGUE AFUA_2G07750)-RELATED"/>
    <property type="match status" value="1"/>
</dbReference>
<comment type="catalytic activity">
    <reaction evidence="3">
        <text>an (S)-2-haloacid + H2O = a (2R)-2-hydroxycarboxylate + a halide anion + H(+)</text>
        <dbReference type="Rhea" id="RHEA:11192"/>
        <dbReference type="ChEBI" id="CHEBI:15377"/>
        <dbReference type="ChEBI" id="CHEBI:15378"/>
        <dbReference type="ChEBI" id="CHEBI:16042"/>
        <dbReference type="ChEBI" id="CHEBI:58314"/>
        <dbReference type="ChEBI" id="CHEBI:137405"/>
        <dbReference type="EC" id="3.8.1.2"/>
    </reaction>
</comment>
<dbReference type="Proteomes" id="UP000639516">
    <property type="component" value="Unassembled WGS sequence"/>
</dbReference>
<evidence type="ECO:0000313" key="5">
    <source>
        <dbReference type="Proteomes" id="UP000639516"/>
    </source>
</evidence>
<dbReference type="InterPro" id="IPR023198">
    <property type="entry name" value="PGP-like_dom2"/>
</dbReference>
<reference evidence="4 5" key="1">
    <citation type="journal article" date="2020" name="Arch. Microbiol.">
        <title>Bradyrhizobium campsiandrae sp. nov., a nitrogen-fixing bacterial strain isolated from a native leguminous tree from the Amazon adapted to flooded conditions.</title>
        <authorList>
            <person name="Cabral Michel D."/>
            <person name="Martins da Costa E."/>
            <person name="Azarias Guimaraes A."/>
            <person name="Soares de Carvalho T."/>
            <person name="Santos de Castro Caputo P."/>
            <person name="Willems A."/>
            <person name="de Souza Moreira F.M."/>
        </authorList>
    </citation>
    <scope>NUCLEOTIDE SEQUENCE [LARGE SCALE GENOMIC DNA]</scope>
    <source>
        <strain evidence="5">INPA 384B</strain>
    </source>
</reference>
<keyword evidence="5" id="KW-1185">Reference proteome</keyword>
<dbReference type="PRINTS" id="PR00413">
    <property type="entry name" value="HADHALOGNASE"/>
</dbReference>
<dbReference type="InterPro" id="IPR051540">
    <property type="entry name" value="S-2-haloacid_dehalogenase"/>
</dbReference>
<sequence length="250" mass="27497">MPFSRRQLLAITSLAAVTGIAASSRGAGAPIKAVAFDGFPIFDPRPIFALAENLFPGRGAELSNVWRRTQFEYTWLRTMTGHYRDFPGVIDDALVFACKSLDLELTGVKRSALVDSYLKMPLWPDVLPALSMLKESGLRLALLSNFSPAMFDGNIGGTELEGTFEFQLSTDAVRAYKPDPRAYQMGVDAFGLKREEILFAAFAGWDAAGAKLFGYPTFWVNRQTLPREQLDAVPDGEGQGMADLLRFLAN</sequence>
<dbReference type="PROSITE" id="PS51318">
    <property type="entry name" value="TAT"/>
    <property type="match status" value="1"/>
</dbReference>
<organism evidence="4 5">
    <name type="scientific">Bradyrhizobium campsiandrae</name>
    <dbReference type="NCBI Taxonomy" id="1729892"/>
    <lineage>
        <taxon>Bacteria</taxon>
        <taxon>Pseudomonadati</taxon>
        <taxon>Pseudomonadota</taxon>
        <taxon>Alphaproteobacteria</taxon>
        <taxon>Hyphomicrobiales</taxon>
        <taxon>Nitrobacteraceae</taxon>
        <taxon>Bradyrhizobium</taxon>
    </lineage>
</organism>
<dbReference type="Gene3D" id="3.40.50.1000">
    <property type="entry name" value="HAD superfamily/HAD-like"/>
    <property type="match status" value="1"/>
</dbReference>
<comment type="caution">
    <text evidence="4">The sequence shown here is derived from an EMBL/GenBank/DDBJ whole genome shotgun (WGS) entry which is preliminary data.</text>
</comment>
<evidence type="ECO:0000256" key="2">
    <source>
        <dbReference type="ARBA" id="ARBA00022801"/>
    </source>
</evidence>
<dbReference type="EMBL" id="JAATTO010000042">
    <property type="protein sequence ID" value="MBC9981811.1"/>
    <property type="molecule type" value="Genomic_DNA"/>
</dbReference>
<dbReference type="Gene3D" id="1.10.150.240">
    <property type="entry name" value="Putative phosphatase, domain 2"/>
    <property type="match status" value="1"/>
</dbReference>
<dbReference type="InterPro" id="IPR006311">
    <property type="entry name" value="TAT_signal"/>
</dbReference>
<proteinExistence type="inferred from homology"/>
<dbReference type="InterPro" id="IPR006328">
    <property type="entry name" value="2-HAD"/>
</dbReference>
<dbReference type="NCBIfam" id="TIGR01428">
    <property type="entry name" value="HAD_type_II"/>
    <property type="match status" value="1"/>
</dbReference>
<dbReference type="NCBIfam" id="TIGR01493">
    <property type="entry name" value="HAD-SF-IA-v2"/>
    <property type="match status" value="1"/>
</dbReference>
<dbReference type="InterPro" id="IPR006439">
    <property type="entry name" value="HAD-SF_hydro_IA"/>
</dbReference>
<dbReference type="CDD" id="cd02588">
    <property type="entry name" value="HAD_L2-DEX"/>
    <property type="match status" value="1"/>
</dbReference>
<dbReference type="EC" id="3.8.1.2" evidence="3"/>
<comment type="function">
    <text evidence="3">Catalyzes the hydrolytic dehalogenation of small (S)-2-haloalkanoic acids to yield the corresponding (R)-2-hydroxyalkanoic acids.</text>
</comment>
<dbReference type="PANTHER" id="PTHR43316">
    <property type="entry name" value="HYDROLASE, HALOACID DELAHOGENASE-RELATED"/>
    <property type="match status" value="1"/>
</dbReference>
<evidence type="ECO:0000256" key="3">
    <source>
        <dbReference type="RuleBase" id="RU368077"/>
    </source>
</evidence>
<evidence type="ECO:0000256" key="1">
    <source>
        <dbReference type="ARBA" id="ARBA00008106"/>
    </source>
</evidence>
<name>A0ABR7UE02_9BRAD</name>
<keyword evidence="2 3" id="KW-0378">Hydrolase</keyword>
<accession>A0ABR7UE02</accession>
<dbReference type="RefSeq" id="WP_188105019.1">
    <property type="nucleotide sequence ID" value="NZ_JAANIH010000044.1"/>
</dbReference>
<dbReference type="InterPro" id="IPR023214">
    <property type="entry name" value="HAD_sf"/>
</dbReference>
<dbReference type="InterPro" id="IPR036412">
    <property type="entry name" value="HAD-like_sf"/>
</dbReference>
<evidence type="ECO:0000313" key="4">
    <source>
        <dbReference type="EMBL" id="MBC9981811.1"/>
    </source>
</evidence>
<comment type="similarity">
    <text evidence="1 3">Belongs to the HAD-like hydrolase superfamily. S-2-haloalkanoic acid dehalogenase family.</text>
</comment>
<gene>
    <name evidence="4" type="ORF">HA482_26735</name>
</gene>